<evidence type="ECO:0000313" key="5">
    <source>
        <dbReference type="Proteomes" id="UP000646478"/>
    </source>
</evidence>
<dbReference type="InterPro" id="IPR027417">
    <property type="entry name" value="P-loop_NTPase"/>
</dbReference>
<dbReference type="EMBL" id="BMHH01000039">
    <property type="protein sequence ID" value="GGB12363.1"/>
    <property type="molecule type" value="Genomic_DNA"/>
</dbReference>
<protein>
    <recommendedName>
        <fullName evidence="3">Sulfotransferase domain-containing protein</fullName>
    </recommendedName>
</protein>
<dbReference type="Gene3D" id="3.40.50.300">
    <property type="entry name" value="P-loop containing nucleotide triphosphate hydrolases"/>
    <property type="match status" value="1"/>
</dbReference>
<sequence>MITQMGSTSLDSYVERITTDLSKVDPSALPDFIVLSPPRTGTTWLASVLSQHPEIYIPPEKELNYFSAGWKYSNIEFYISRFFPANGRIKGDASPSYVLLPSEIISQLYRVKPNLKFIVIERNMAERAWSHLNHSYAFNEFDLRSGNVTPAAIDETNALSYLTSDYSVVVGNYISYLSRWLVHFPVEQFFVFGIDEIEKCGSGLIQKLLTFLGCKSGIENINIQGKVNSGLCTGILTEKVKNVLATLYGCRQMQQYRFFSENFNYNNFDNQSCNNTCSIIFRLIDRADGFRIFICNGMFYACVIEDYARIIDKILTENYTDADVLSSLYYSDLMRQIDIQKTGKPARSLGNASMESAILFSILEELSAEYTKSNALRTNLNAGTILREQFDYNIVAIGGMIVAVQKSLGPINLGGEALDVLAQRYGADKFIIGHSLPEVLAILNRKHGNGKPEKLEANYLGCNLVLYNGRIYGVPMSAGPLEVDKQEEAVLMSFPSAESLDELKALLILGASQLEERKQSPAQL</sequence>
<evidence type="ECO:0000313" key="4">
    <source>
        <dbReference type="EMBL" id="GGB12363.1"/>
    </source>
</evidence>
<keyword evidence="5" id="KW-1185">Reference proteome</keyword>
<keyword evidence="2" id="KW-0325">Glycoprotein</keyword>
<dbReference type="InterPro" id="IPR000863">
    <property type="entry name" value="Sulfotransferase_dom"/>
</dbReference>
<feature type="domain" description="Sulfotransferase" evidence="3">
    <location>
        <begin position="30"/>
        <end position="219"/>
    </location>
</feature>
<gene>
    <name evidence="4" type="ORF">GCM10011491_45290</name>
</gene>
<dbReference type="RefSeq" id="WP_188826434.1">
    <property type="nucleotide sequence ID" value="NZ_BMHH01000039.1"/>
</dbReference>
<comment type="caution">
    <text evidence="4">The sequence shown here is derived from an EMBL/GenBank/DDBJ whole genome shotgun (WGS) entry which is preliminary data.</text>
</comment>
<evidence type="ECO:0000256" key="2">
    <source>
        <dbReference type="ARBA" id="ARBA00023180"/>
    </source>
</evidence>
<dbReference type="GO" id="GO:0008146">
    <property type="term" value="F:sulfotransferase activity"/>
    <property type="evidence" value="ECO:0007669"/>
    <property type="project" value="InterPro"/>
</dbReference>
<organism evidence="4 5">
    <name type="scientific">Brucella endophytica</name>
    <dbReference type="NCBI Taxonomy" id="1963359"/>
    <lineage>
        <taxon>Bacteria</taxon>
        <taxon>Pseudomonadati</taxon>
        <taxon>Pseudomonadota</taxon>
        <taxon>Alphaproteobacteria</taxon>
        <taxon>Hyphomicrobiales</taxon>
        <taxon>Brucellaceae</taxon>
        <taxon>Brucella/Ochrobactrum group</taxon>
        <taxon>Brucella</taxon>
    </lineage>
</organism>
<reference evidence="4" key="2">
    <citation type="submission" date="2020-09" db="EMBL/GenBank/DDBJ databases">
        <authorList>
            <person name="Sun Q."/>
            <person name="Zhou Y."/>
        </authorList>
    </citation>
    <scope>NUCLEOTIDE SEQUENCE</scope>
    <source>
        <strain evidence="4">CGMCC 1.15082</strain>
    </source>
</reference>
<proteinExistence type="predicted"/>
<dbReference type="PANTHER" id="PTHR10605:SF56">
    <property type="entry name" value="BIFUNCTIONAL HEPARAN SULFATE N-DEACETYLASE_N-SULFOTRANSFERASE"/>
    <property type="match status" value="1"/>
</dbReference>
<accession>A0A916WLS4</accession>
<evidence type="ECO:0000259" key="3">
    <source>
        <dbReference type="Pfam" id="PF00685"/>
    </source>
</evidence>
<dbReference type="SUPFAM" id="SSF52540">
    <property type="entry name" value="P-loop containing nucleoside triphosphate hydrolases"/>
    <property type="match status" value="1"/>
</dbReference>
<name>A0A916WLS4_9HYPH</name>
<evidence type="ECO:0000256" key="1">
    <source>
        <dbReference type="ARBA" id="ARBA00022679"/>
    </source>
</evidence>
<dbReference type="PANTHER" id="PTHR10605">
    <property type="entry name" value="HEPARAN SULFATE SULFOTRANSFERASE"/>
    <property type="match status" value="1"/>
</dbReference>
<dbReference type="Pfam" id="PF00685">
    <property type="entry name" value="Sulfotransfer_1"/>
    <property type="match status" value="1"/>
</dbReference>
<dbReference type="AlphaFoldDB" id="A0A916WLS4"/>
<dbReference type="Proteomes" id="UP000646478">
    <property type="component" value="Unassembled WGS sequence"/>
</dbReference>
<keyword evidence="1" id="KW-0808">Transferase</keyword>
<dbReference type="InterPro" id="IPR037359">
    <property type="entry name" value="NST/OST"/>
</dbReference>
<reference evidence="4" key="1">
    <citation type="journal article" date="2014" name="Int. J. Syst. Evol. Microbiol.">
        <title>Complete genome sequence of Corynebacterium casei LMG S-19264T (=DSM 44701T), isolated from a smear-ripened cheese.</title>
        <authorList>
            <consortium name="US DOE Joint Genome Institute (JGI-PGF)"/>
            <person name="Walter F."/>
            <person name="Albersmeier A."/>
            <person name="Kalinowski J."/>
            <person name="Ruckert C."/>
        </authorList>
    </citation>
    <scope>NUCLEOTIDE SEQUENCE</scope>
    <source>
        <strain evidence="4">CGMCC 1.15082</strain>
    </source>
</reference>